<gene>
    <name evidence="1" type="ORF">ICT70_10650</name>
</gene>
<proteinExistence type="predicted"/>
<dbReference type="AlphaFoldDB" id="A0A8J6QV23"/>
<dbReference type="Gene3D" id="2.40.10.220">
    <property type="entry name" value="predicted glycosyltransferase like domains"/>
    <property type="match status" value="1"/>
</dbReference>
<keyword evidence="2" id="KW-1185">Reference proteome</keyword>
<evidence type="ECO:0008006" key="3">
    <source>
        <dbReference type="Google" id="ProtNLM"/>
    </source>
</evidence>
<name>A0A8J6QV23_9BACT</name>
<dbReference type="RefSeq" id="WP_191156395.1">
    <property type="nucleotide sequence ID" value="NZ_JACWUN010000011.1"/>
</dbReference>
<protein>
    <recommendedName>
        <fullName evidence="3">PilZ domain-containing protein</fullName>
    </recommendedName>
</protein>
<dbReference type="Proteomes" id="UP000632828">
    <property type="component" value="Unassembled WGS sequence"/>
</dbReference>
<dbReference type="SUPFAM" id="SSF141371">
    <property type="entry name" value="PilZ domain-like"/>
    <property type="match status" value="1"/>
</dbReference>
<sequence length="113" mass="12724">MTTRVVRGQERKSRRLKARFGVEDLSRIAFLGNASVAGAWVITGQPERVGTLLRLCIYLPDGEEVLVRGRVQWAKKIPPNLIRLSKNAGMGIKFTRFESGLSLFSDYLATLRF</sequence>
<reference evidence="1" key="1">
    <citation type="submission" date="2020-09" db="EMBL/GenBank/DDBJ databases">
        <title>Pelobacter alkaliphilus sp. nov., a novel anaerobic arsenate-reducing bacterium from terrestrial mud volcano.</title>
        <authorList>
            <person name="Khomyakova M.A."/>
            <person name="Merkel A.Y."/>
            <person name="Slobodkin A.I."/>
        </authorList>
    </citation>
    <scope>NUCLEOTIDE SEQUENCE</scope>
    <source>
        <strain evidence="1">M08fum</strain>
    </source>
</reference>
<organism evidence="1 2">
    <name type="scientific">Pelovirga terrestris</name>
    <dbReference type="NCBI Taxonomy" id="2771352"/>
    <lineage>
        <taxon>Bacteria</taxon>
        <taxon>Pseudomonadati</taxon>
        <taxon>Thermodesulfobacteriota</taxon>
        <taxon>Desulfuromonadia</taxon>
        <taxon>Geobacterales</taxon>
        <taxon>Geobacteraceae</taxon>
        <taxon>Pelovirga</taxon>
    </lineage>
</organism>
<accession>A0A8J6QV23</accession>
<comment type="caution">
    <text evidence="1">The sequence shown here is derived from an EMBL/GenBank/DDBJ whole genome shotgun (WGS) entry which is preliminary data.</text>
</comment>
<evidence type="ECO:0000313" key="1">
    <source>
        <dbReference type="EMBL" id="MBD1401135.1"/>
    </source>
</evidence>
<dbReference type="EMBL" id="JACWUN010000011">
    <property type="protein sequence ID" value="MBD1401135.1"/>
    <property type="molecule type" value="Genomic_DNA"/>
</dbReference>
<evidence type="ECO:0000313" key="2">
    <source>
        <dbReference type="Proteomes" id="UP000632828"/>
    </source>
</evidence>